<keyword evidence="2" id="KW-0812">Transmembrane</keyword>
<dbReference type="EMBL" id="WIXE01022821">
    <property type="protein sequence ID" value="KAK5967090.1"/>
    <property type="molecule type" value="Genomic_DNA"/>
</dbReference>
<dbReference type="PRINTS" id="PR01217">
    <property type="entry name" value="PRICHEXTENSN"/>
</dbReference>
<keyword evidence="4" id="KW-1185">Reference proteome</keyword>
<comment type="caution">
    <text evidence="3">The sequence shown here is derived from an EMBL/GenBank/DDBJ whole genome shotgun (WGS) entry which is preliminary data.</text>
</comment>
<accession>A0AAN8FDC3</accession>
<feature type="compositionally biased region" description="Pro residues" evidence="1">
    <location>
        <begin position="173"/>
        <end position="242"/>
    </location>
</feature>
<feature type="region of interest" description="Disordered" evidence="1">
    <location>
        <begin position="117"/>
        <end position="299"/>
    </location>
</feature>
<feature type="compositionally biased region" description="Low complexity" evidence="1">
    <location>
        <begin position="243"/>
        <end position="279"/>
    </location>
</feature>
<evidence type="ECO:0000313" key="4">
    <source>
        <dbReference type="Proteomes" id="UP001331761"/>
    </source>
</evidence>
<sequence>MFRHRLENGMKLAGVRGYVDKQTWAGKSEKALCSAKGMHFYVGVDNNGLDAISGGSEVYNVTLLKRQKRDFWDHVLFPTTKAAKRRRTTAHHHFDYDYSDGYEKHKGTTPDFTDIIFDPHTIEPPPPHHTTVGPMHPLPPYPRTLFPPNHPPPRMTRPMKPHTKEPKTKRPTKPPTAKPHKPTTPPPPPTTPPPLPVPPPPTTPHPLPPPPPPAPPLPPPPPPPPPPSPPPSLSPPPPPPASSPTSEAPHQSLPPSSPSSPHDVSSVEPGTEATTATTAHESRSTPIKQIKPAVSQPPMKKSGRVFNTGALFFVIFSALTSISFGVLSALLIYALILIRRSPSRRSLNNRAS</sequence>
<evidence type="ECO:0000256" key="1">
    <source>
        <dbReference type="SAM" id="MobiDB-lite"/>
    </source>
</evidence>
<reference evidence="3 4" key="1">
    <citation type="submission" date="2019-10" db="EMBL/GenBank/DDBJ databases">
        <title>Assembly and Annotation for the nematode Trichostrongylus colubriformis.</title>
        <authorList>
            <person name="Martin J."/>
        </authorList>
    </citation>
    <scope>NUCLEOTIDE SEQUENCE [LARGE SCALE GENOMIC DNA]</scope>
    <source>
        <strain evidence="3">G859</strain>
        <tissue evidence="3">Whole worm</tissue>
    </source>
</reference>
<feature type="transmembrane region" description="Helical" evidence="2">
    <location>
        <begin position="310"/>
        <end position="338"/>
    </location>
</feature>
<keyword evidence="2" id="KW-1133">Transmembrane helix</keyword>
<evidence type="ECO:0000313" key="3">
    <source>
        <dbReference type="EMBL" id="KAK5967090.1"/>
    </source>
</evidence>
<proteinExistence type="predicted"/>
<dbReference type="AlphaFoldDB" id="A0AAN8FDC3"/>
<gene>
    <name evidence="3" type="ORF">GCK32_009889</name>
</gene>
<protein>
    <submittedName>
        <fullName evidence="3">Uncharacterized protein</fullName>
    </submittedName>
</protein>
<name>A0AAN8FDC3_TRICO</name>
<dbReference type="Proteomes" id="UP001331761">
    <property type="component" value="Unassembled WGS sequence"/>
</dbReference>
<evidence type="ECO:0000256" key="2">
    <source>
        <dbReference type="SAM" id="Phobius"/>
    </source>
</evidence>
<keyword evidence="2" id="KW-0472">Membrane</keyword>
<organism evidence="3 4">
    <name type="scientific">Trichostrongylus colubriformis</name>
    <name type="common">Black scour worm</name>
    <dbReference type="NCBI Taxonomy" id="6319"/>
    <lineage>
        <taxon>Eukaryota</taxon>
        <taxon>Metazoa</taxon>
        <taxon>Ecdysozoa</taxon>
        <taxon>Nematoda</taxon>
        <taxon>Chromadorea</taxon>
        <taxon>Rhabditida</taxon>
        <taxon>Rhabditina</taxon>
        <taxon>Rhabditomorpha</taxon>
        <taxon>Strongyloidea</taxon>
        <taxon>Trichostrongylidae</taxon>
        <taxon>Trichostrongylus</taxon>
    </lineage>
</organism>